<evidence type="ECO:0000313" key="17">
    <source>
        <dbReference type="EMBL" id="GEP41837.1"/>
    </source>
</evidence>
<evidence type="ECO:0000256" key="13">
    <source>
        <dbReference type="ARBA" id="ARBA00048811"/>
    </source>
</evidence>
<evidence type="ECO:0000256" key="3">
    <source>
        <dbReference type="ARBA" id="ARBA00004669"/>
    </source>
</evidence>
<accession>A0A512M532</accession>
<dbReference type="Gene3D" id="3.40.50.2020">
    <property type="match status" value="1"/>
</dbReference>
<evidence type="ECO:0000259" key="16">
    <source>
        <dbReference type="Pfam" id="PF00156"/>
    </source>
</evidence>
<dbReference type="GO" id="GO:0006166">
    <property type="term" value="P:purine ribonucleoside salvage"/>
    <property type="evidence" value="ECO:0007669"/>
    <property type="project" value="UniProtKB-KW"/>
</dbReference>
<evidence type="ECO:0000256" key="11">
    <source>
        <dbReference type="ARBA" id="ARBA00022741"/>
    </source>
</evidence>
<evidence type="ECO:0000256" key="6">
    <source>
        <dbReference type="ARBA" id="ARBA00022490"/>
    </source>
</evidence>
<keyword evidence="12 15" id="KW-0460">Magnesium</keyword>
<proteinExistence type="inferred from homology"/>
<evidence type="ECO:0000256" key="9">
    <source>
        <dbReference type="ARBA" id="ARBA00022723"/>
    </source>
</evidence>
<evidence type="ECO:0000256" key="2">
    <source>
        <dbReference type="ARBA" id="ARBA00004496"/>
    </source>
</evidence>
<dbReference type="SUPFAM" id="SSF53271">
    <property type="entry name" value="PRTase-like"/>
    <property type="match status" value="1"/>
</dbReference>
<dbReference type="GO" id="GO:0005829">
    <property type="term" value="C:cytosol"/>
    <property type="evidence" value="ECO:0007669"/>
    <property type="project" value="TreeGrafter"/>
</dbReference>
<dbReference type="GO" id="GO:0032263">
    <property type="term" value="P:GMP salvage"/>
    <property type="evidence" value="ECO:0007669"/>
    <property type="project" value="TreeGrafter"/>
</dbReference>
<dbReference type="GO" id="GO:0006178">
    <property type="term" value="P:guanine salvage"/>
    <property type="evidence" value="ECO:0007669"/>
    <property type="project" value="TreeGrafter"/>
</dbReference>
<comment type="catalytic activity">
    <reaction evidence="13">
        <text>GMP + diphosphate = guanine + 5-phospho-alpha-D-ribose 1-diphosphate</text>
        <dbReference type="Rhea" id="RHEA:25424"/>
        <dbReference type="ChEBI" id="CHEBI:16235"/>
        <dbReference type="ChEBI" id="CHEBI:33019"/>
        <dbReference type="ChEBI" id="CHEBI:58017"/>
        <dbReference type="ChEBI" id="CHEBI:58115"/>
        <dbReference type="EC" id="2.4.2.8"/>
    </reaction>
    <physiologicalReaction direction="right-to-left" evidence="13">
        <dbReference type="Rhea" id="RHEA:25426"/>
    </physiologicalReaction>
</comment>
<keyword evidence="8 15" id="KW-0808">Transferase</keyword>
<evidence type="ECO:0000256" key="8">
    <source>
        <dbReference type="ARBA" id="ARBA00022679"/>
    </source>
</evidence>
<keyword evidence="10 15" id="KW-0660">Purine salvage</keyword>
<dbReference type="GO" id="GO:0000287">
    <property type="term" value="F:magnesium ion binding"/>
    <property type="evidence" value="ECO:0007669"/>
    <property type="project" value="TreeGrafter"/>
</dbReference>
<dbReference type="EC" id="2.4.2.8" evidence="5 15"/>
<evidence type="ECO:0000256" key="14">
    <source>
        <dbReference type="ARBA" id="ARBA00049402"/>
    </source>
</evidence>
<dbReference type="GO" id="GO:0032264">
    <property type="term" value="P:IMP salvage"/>
    <property type="evidence" value="ECO:0007669"/>
    <property type="project" value="UniProtKB-UniPathway"/>
</dbReference>
<comment type="caution">
    <text evidence="17">The sequence shown here is derived from an EMBL/GenBank/DDBJ whole genome shotgun (WGS) entry which is preliminary data.</text>
</comment>
<dbReference type="Pfam" id="PF00156">
    <property type="entry name" value="Pribosyltran"/>
    <property type="match status" value="1"/>
</dbReference>
<keyword evidence="7 15" id="KW-0328">Glycosyltransferase</keyword>
<dbReference type="PANTHER" id="PTHR43340">
    <property type="entry name" value="HYPOXANTHINE-GUANINE PHOSPHORIBOSYLTRANSFERASE"/>
    <property type="match status" value="1"/>
</dbReference>
<sequence>MCLNQAMNALTGVLSDLDRVLLSAEDIRARISSMAAQIERDYAGKLITVVALMDGALFFVADLLRQIDLPIRLVTLGASSYHGGTHSTGQVKLQWPTGVTLADQDILLLDDILDTGLTLAALHQRLQAEKPASLRTGVLLNKKRQRTQDCQLDYCGFEIADEFVVGYGMDYQGRFRNLPCIGILRP</sequence>
<dbReference type="AlphaFoldDB" id="A0A512M532"/>
<dbReference type="InterPro" id="IPR050408">
    <property type="entry name" value="HGPRT"/>
</dbReference>
<keyword evidence="9 15" id="KW-0479">Metal-binding</keyword>
<feature type="domain" description="Phosphoribosyltransferase" evidence="16">
    <location>
        <begin position="26"/>
        <end position="172"/>
    </location>
</feature>
<dbReference type="Proteomes" id="UP000321577">
    <property type="component" value="Unassembled WGS sequence"/>
</dbReference>
<keyword evidence="18" id="KW-1185">Reference proteome</keyword>
<evidence type="ECO:0000256" key="4">
    <source>
        <dbReference type="ARBA" id="ARBA00008391"/>
    </source>
</evidence>
<name>A0A512M532_9BACT</name>
<comment type="similarity">
    <text evidence="4 15">Belongs to the purine/pyrimidine phosphoribosyltransferase family.</text>
</comment>
<evidence type="ECO:0000256" key="5">
    <source>
        <dbReference type="ARBA" id="ARBA00011895"/>
    </source>
</evidence>
<dbReference type="EMBL" id="BKAG01000005">
    <property type="protein sequence ID" value="GEP41837.1"/>
    <property type="molecule type" value="Genomic_DNA"/>
</dbReference>
<organism evidence="17 18">
    <name type="scientific">Brevifollis gellanilyticus</name>
    <dbReference type="NCBI Taxonomy" id="748831"/>
    <lineage>
        <taxon>Bacteria</taxon>
        <taxon>Pseudomonadati</taxon>
        <taxon>Verrucomicrobiota</taxon>
        <taxon>Verrucomicrobiia</taxon>
        <taxon>Verrucomicrobiales</taxon>
        <taxon>Verrucomicrobiaceae</taxon>
    </lineage>
</organism>
<evidence type="ECO:0000256" key="7">
    <source>
        <dbReference type="ARBA" id="ARBA00022676"/>
    </source>
</evidence>
<dbReference type="GO" id="GO:0000166">
    <property type="term" value="F:nucleotide binding"/>
    <property type="evidence" value="ECO:0007669"/>
    <property type="project" value="UniProtKB-KW"/>
</dbReference>
<keyword evidence="6 15" id="KW-0963">Cytoplasm</keyword>
<dbReference type="GO" id="GO:0046100">
    <property type="term" value="P:hypoxanthine metabolic process"/>
    <property type="evidence" value="ECO:0007669"/>
    <property type="project" value="TreeGrafter"/>
</dbReference>
<dbReference type="InterPro" id="IPR005904">
    <property type="entry name" value="Hxn_phspho_trans"/>
</dbReference>
<reference evidence="17 18" key="1">
    <citation type="submission" date="2019-07" db="EMBL/GenBank/DDBJ databases">
        <title>Whole genome shotgun sequence of Brevifollis gellanilyticus NBRC 108608.</title>
        <authorList>
            <person name="Hosoyama A."/>
            <person name="Uohara A."/>
            <person name="Ohji S."/>
            <person name="Ichikawa N."/>
        </authorList>
    </citation>
    <scope>NUCLEOTIDE SEQUENCE [LARGE SCALE GENOMIC DNA]</scope>
    <source>
        <strain evidence="17 18">NBRC 108608</strain>
    </source>
</reference>
<dbReference type="InterPro" id="IPR029057">
    <property type="entry name" value="PRTase-like"/>
</dbReference>
<evidence type="ECO:0000256" key="10">
    <source>
        <dbReference type="ARBA" id="ARBA00022726"/>
    </source>
</evidence>
<evidence type="ECO:0000256" key="1">
    <source>
        <dbReference type="ARBA" id="ARBA00001946"/>
    </source>
</evidence>
<evidence type="ECO:0000313" key="18">
    <source>
        <dbReference type="Proteomes" id="UP000321577"/>
    </source>
</evidence>
<dbReference type="GO" id="GO:0052657">
    <property type="term" value="F:guanine phosphoribosyltransferase activity"/>
    <property type="evidence" value="ECO:0007669"/>
    <property type="project" value="RHEA"/>
</dbReference>
<keyword evidence="11 15" id="KW-0547">Nucleotide-binding</keyword>
<dbReference type="GO" id="GO:0004422">
    <property type="term" value="F:hypoxanthine phosphoribosyltransferase activity"/>
    <property type="evidence" value="ECO:0007669"/>
    <property type="project" value="InterPro"/>
</dbReference>
<protein>
    <recommendedName>
        <fullName evidence="5 15">Hypoxanthine phosphoribosyltransferase</fullName>
        <ecNumber evidence="5 15">2.4.2.8</ecNumber>
    </recommendedName>
</protein>
<evidence type="ECO:0000256" key="15">
    <source>
        <dbReference type="RuleBase" id="RU364099"/>
    </source>
</evidence>
<gene>
    <name evidence="17" type="ORF">BGE01nite_11280</name>
</gene>
<dbReference type="UniPathway" id="UPA00591">
    <property type="reaction ID" value="UER00648"/>
</dbReference>
<dbReference type="PANTHER" id="PTHR43340:SF1">
    <property type="entry name" value="HYPOXANTHINE PHOSPHORIBOSYLTRANSFERASE"/>
    <property type="match status" value="1"/>
</dbReference>
<comment type="cofactor">
    <cofactor evidence="1 15">
        <name>Mg(2+)</name>
        <dbReference type="ChEBI" id="CHEBI:18420"/>
    </cofactor>
</comment>
<dbReference type="NCBIfam" id="TIGR01203">
    <property type="entry name" value="HGPRTase"/>
    <property type="match status" value="1"/>
</dbReference>
<evidence type="ECO:0000256" key="12">
    <source>
        <dbReference type="ARBA" id="ARBA00022842"/>
    </source>
</evidence>
<comment type="catalytic activity">
    <reaction evidence="14">
        <text>IMP + diphosphate = hypoxanthine + 5-phospho-alpha-D-ribose 1-diphosphate</text>
        <dbReference type="Rhea" id="RHEA:17973"/>
        <dbReference type="ChEBI" id="CHEBI:17368"/>
        <dbReference type="ChEBI" id="CHEBI:33019"/>
        <dbReference type="ChEBI" id="CHEBI:58017"/>
        <dbReference type="ChEBI" id="CHEBI:58053"/>
        <dbReference type="EC" id="2.4.2.8"/>
    </reaction>
    <physiologicalReaction direction="right-to-left" evidence="14">
        <dbReference type="Rhea" id="RHEA:17975"/>
    </physiologicalReaction>
</comment>
<comment type="subcellular location">
    <subcellularLocation>
        <location evidence="2 15">Cytoplasm</location>
    </subcellularLocation>
</comment>
<dbReference type="InterPro" id="IPR000836">
    <property type="entry name" value="PRTase_dom"/>
</dbReference>
<comment type="pathway">
    <text evidence="3 15">Purine metabolism; IMP biosynthesis via salvage pathway; IMP from hypoxanthine: step 1/1.</text>
</comment>